<dbReference type="InterPro" id="IPR023828">
    <property type="entry name" value="Peptidase_S8_Ser-AS"/>
</dbReference>
<dbReference type="SUPFAM" id="SSF52743">
    <property type="entry name" value="Subtilisin-like"/>
    <property type="match status" value="1"/>
</dbReference>
<feature type="domain" description="Fervidolysin-like N-terminal prodomain" evidence="12">
    <location>
        <begin position="47"/>
        <end position="109"/>
    </location>
</feature>
<evidence type="ECO:0000256" key="5">
    <source>
        <dbReference type="ARBA" id="ARBA00022801"/>
    </source>
</evidence>
<dbReference type="AlphaFoldDB" id="A0A1G1VTA6"/>
<dbReference type="Proteomes" id="UP000179233">
    <property type="component" value="Unassembled WGS sequence"/>
</dbReference>
<keyword evidence="6 8" id="KW-0720">Serine protease</keyword>
<name>A0A1G1VTA6_9BACT</name>
<dbReference type="InterPro" id="IPR034084">
    <property type="entry name" value="Thermitase-like_dom"/>
</dbReference>
<keyword evidence="5 8" id="KW-0378">Hydrolase</keyword>
<dbReference type="Gene3D" id="3.40.50.200">
    <property type="entry name" value="Peptidase S8/S53 domain"/>
    <property type="match status" value="1"/>
</dbReference>
<dbReference type="InterPro" id="IPR000209">
    <property type="entry name" value="Peptidase_S8/S53_dom"/>
</dbReference>
<dbReference type="PROSITE" id="PS51892">
    <property type="entry name" value="SUBTILASE"/>
    <property type="match status" value="1"/>
</dbReference>
<evidence type="ECO:0000256" key="2">
    <source>
        <dbReference type="ARBA" id="ARBA00011073"/>
    </source>
</evidence>
<reference evidence="13 14" key="1">
    <citation type="journal article" date="2016" name="Nat. Commun.">
        <title>Thousands of microbial genomes shed light on interconnected biogeochemical processes in an aquifer system.</title>
        <authorList>
            <person name="Anantharaman K."/>
            <person name="Brown C.T."/>
            <person name="Hug L.A."/>
            <person name="Sharon I."/>
            <person name="Castelle C.J."/>
            <person name="Probst A.J."/>
            <person name="Thomas B.C."/>
            <person name="Singh A."/>
            <person name="Wilkins M.J."/>
            <person name="Karaoz U."/>
            <person name="Brodie E.L."/>
            <person name="Williams K.H."/>
            <person name="Hubbard S.S."/>
            <person name="Banfield J.F."/>
        </authorList>
    </citation>
    <scope>NUCLEOTIDE SEQUENCE [LARGE SCALE GENOMIC DNA]</scope>
</reference>
<evidence type="ECO:0000256" key="10">
    <source>
        <dbReference type="SAM" id="MobiDB-lite"/>
    </source>
</evidence>
<evidence type="ECO:0000313" key="13">
    <source>
        <dbReference type="EMBL" id="OGY18636.1"/>
    </source>
</evidence>
<feature type="compositionally biased region" description="Pro residues" evidence="10">
    <location>
        <begin position="400"/>
        <end position="444"/>
    </location>
</feature>
<feature type="active site" description="Charge relay system" evidence="7 8">
    <location>
        <position position="339"/>
    </location>
</feature>
<evidence type="ECO:0000256" key="4">
    <source>
        <dbReference type="ARBA" id="ARBA00022670"/>
    </source>
</evidence>
<comment type="caution">
    <text evidence="13">The sequence shown here is derived from an EMBL/GenBank/DDBJ whole genome shotgun (WGS) entry which is preliminary data.</text>
</comment>
<dbReference type="InterPro" id="IPR036852">
    <property type="entry name" value="Peptidase_S8/S53_dom_sf"/>
</dbReference>
<organism evidence="13 14">
    <name type="scientific">Candidatus Chisholmbacteria bacterium RIFCSPHIGHO2_01_FULL_52_32</name>
    <dbReference type="NCBI Taxonomy" id="1797591"/>
    <lineage>
        <taxon>Bacteria</taxon>
        <taxon>Candidatus Chisholmiibacteriota</taxon>
    </lineage>
</organism>
<proteinExistence type="inferred from homology"/>
<dbReference type="GO" id="GO:0006508">
    <property type="term" value="P:proteolysis"/>
    <property type="evidence" value="ECO:0007669"/>
    <property type="project" value="UniProtKB-KW"/>
</dbReference>
<gene>
    <name evidence="13" type="ORF">A2786_04010</name>
</gene>
<keyword evidence="3" id="KW-0964">Secreted</keyword>
<evidence type="ECO:0000259" key="11">
    <source>
        <dbReference type="Pfam" id="PF00082"/>
    </source>
</evidence>
<dbReference type="PANTHER" id="PTHR43806:SF11">
    <property type="entry name" value="CEREVISIN-RELATED"/>
    <property type="match status" value="1"/>
</dbReference>
<dbReference type="GO" id="GO:0004252">
    <property type="term" value="F:serine-type endopeptidase activity"/>
    <property type="evidence" value="ECO:0007669"/>
    <property type="project" value="UniProtKB-UniRule"/>
</dbReference>
<dbReference type="PRINTS" id="PR00723">
    <property type="entry name" value="SUBTILISIN"/>
</dbReference>
<evidence type="ECO:0000256" key="8">
    <source>
        <dbReference type="PROSITE-ProRule" id="PRU01240"/>
    </source>
</evidence>
<dbReference type="InterPro" id="IPR050131">
    <property type="entry name" value="Peptidase_S8_subtilisin-like"/>
</dbReference>
<dbReference type="InterPro" id="IPR023827">
    <property type="entry name" value="Peptidase_S8_Asp-AS"/>
</dbReference>
<feature type="region of interest" description="Disordered" evidence="10">
    <location>
        <begin position="395"/>
        <end position="447"/>
    </location>
</feature>
<evidence type="ECO:0000313" key="14">
    <source>
        <dbReference type="Proteomes" id="UP000179233"/>
    </source>
</evidence>
<feature type="active site" description="Charge relay system" evidence="7 8">
    <location>
        <position position="153"/>
    </location>
</feature>
<evidence type="ECO:0000256" key="9">
    <source>
        <dbReference type="RuleBase" id="RU003355"/>
    </source>
</evidence>
<comment type="subcellular location">
    <subcellularLocation>
        <location evidence="1">Secreted</location>
    </subcellularLocation>
</comment>
<dbReference type="GO" id="GO:0005576">
    <property type="term" value="C:extracellular region"/>
    <property type="evidence" value="ECO:0007669"/>
    <property type="project" value="UniProtKB-SubCell"/>
</dbReference>
<protein>
    <submittedName>
        <fullName evidence="13">Uncharacterized protein</fullName>
    </submittedName>
</protein>
<dbReference type="InterPro" id="IPR022398">
    <property type="entry name" value="Peptidase_S8_His-AS"/>
</dbReference>
<dbReference type="PANTHER" id="PTHR43806">
    <property type="entry name" value="PEPTIDASE S8"/>
    <property type="match status" value="1"/>
</dbReference>
<dbReference type="InterPro" id="IPR054399">
    <property type="entry name" value="Fervidolysin-like_N_prodom"/>
</dbReference>
<dbReference type="EMBL" id="MHCJ01000003">
    <property type="protein sequence ID" value="OGY18636.1"/>
    <property type="molecule type" value="Genomic_DNA"/>
</dbReference>
<dbReference type="Pfam" id="PF00082">
    <property type="entry name" value="Peptidase_S8"/>
    <property type="match status" value="1"/>
</dbReference>
<dbReference type="InterPro" id="IPR015500">
    <property type="entry name" value="Peptidase_S8_subtilisin-rel"/>
</dbReference>
<evidence type="ECO:0000256" key="7">
    <source>
        <dbReference type="PIRSR" id="PIRSR615500-1"/>
    </source>
</evidence>
<dbReference type="PROSITE" id="PS00138">
    <property type="entry name" value="SUBTILASE_SER"/>
    <property type="match status" value="1"/>
</dbReference>
<evidence type="ECO:0000256" key="1">
    <source>
        <dbReference type="ARBA" id="ARBA00004613"/>
    </source>
</evidence>
<feature type="domain" description="Peptidase S8/S53" evidence="11">
    <location>
        <begin position="147"/>
        <end position="378"/>
    </location>
</feature>
<dbReference type="PROSITE" id="PS00136">
    <property type="entry name" value="SUBTILASE_ASP"/>
    <property type="match status" value="1"/>
</dbReference>
<sequence>MLRQSLKSLTLLIALLVLPTGIWAIGTIPQTPNPPSAQTPPTVSTQRVIVRFRSFVPKLVRSALHNTIGTQEIQSLLPANTVVVQVPEGQEDSIAKRYKDSVWVEYAEPDALAYALEIPNDPQFSGQWGQYKTQTPGAWDMTHDGSVDIAILDTGIAESHPDVTGKVDEWQNYTRSSSRYDRDGHGTHVAGIAAALTNNGLGIAGTGYNARLYSVKVLDDQGAGYYSWIINGIYWATDNGAEVINMSLGGSSGSSALQDAVNYAWGKGVVVVAAAGNSGSTQRSYPAYYDKAIAVAATDANDKKASFSSYGSWVDIAAPGVNIISTIPNNDYDTLSGTSMATPHVAGVAALIKATFPSDTNQQIRDRLEQTADKIQGTGTYWSAGRVNAAAAVGGVVSAPPTPTPTSTPTPTPTPTPLPTLTPTPTPTPSPTGEPTPTPTPTPTSKPWWCRYIPSHYTCQ</sequence>
<dbReference type="Pfam" id="PF22148">
    <property type="entry name" value="Fervidolysin_NPro-like"/>
    <property type="match status" value="1"/>
</dbReference>
<keyword evidence="4 8" id="KW-0645">Protease</keyword>
<evidence type="ECO:0000256" key="6">
    <source>
        <dbReference type="ARBA" id="ARBA00022825"/>
    </source>
</evidence>
<evidence type="ECO:0000256" key="3">
    <source>
        <dbReference type="ARBA" id="ARBA00022525"/>
    </source>
</evidence>
<dbReference type="CDD" id="cd07484">
    <property type="entry name" value="Peptidases_S8_Thermitase_like"/>
    <property type="match status" value="1"/>
</dbReference>
<evidence type="ECO:0000259" key="12">
    <source>
        <dbReference type="Pfam" id="PF22148"/>
    </source>
</evidence>
<accession>A0A1G1VTA6</accession>
<feature type="active site" description="Charge relay system" evidence="7 8">
    <location>
        <position position="185"/>
    </location>
</feature>
<dbReference type="PROSITE" id="PS00137">
    <property type="entry name" value="SUBTILASE_HIS"/>
    <property type="match status" value="1"/>
</dbReference>
<comment type="similarity">
    <text evidence="2 8 9">Belongs to the peptidase S8 family.</text>
</comment>